<dbReference type="SUPFAM" id="SSF53335">
    <property type="entry name" value="S-adenosyl-L-methionine-dependent methyltransferases"/>
    <property type="match status" value="1"/>
</dbReference>
<dbReference type="PANTHER" id="PTHR43464:SF90">
    <property type="entry name" value="METHYLTRANSFERASE TYPE 11"/>
    <property type="match status" value="1"/>
</dbReference>
<dbReference type="PANTHER" id="PTHR43464">
    <property type="entry name" value="METHYLTRANSFERASE"/>
    <property type="match status" value="1"/>
</dbReference>
<feature type="domain" description="Methyltransferase" evidence="1">
    <location>
        <begin position="36"/>
        <end position="151"/>
    </location>
</feature>
<dbReference type="EMBL" id="CP132921">
    <property type="protein sequence ID" value="WMW08328.1"/>
    <property type="molecule type" value="Genomic_DNA"/>
</dbReference>
<dbReference type="EC" id="2.1.1.-" evidence="2"/>
<proteinExistence type="predicted"/>
<dbReference type="Proteomes" id="UP001183127">
    <property type="component" value="Chromosome"/>
</dbReference>
<dbReference type="InterPro" id="IPR025714">
    <property type="entry name" value="Methyltranfer_dom"/>
</dbReference>
<protein>
    <submittedName>
        <fullName evidence="2">Class I SAM-dependent methyltransferase</fullName>
        <ecNumber evidence="2">2.1.1.-</ecNumber>
    </submittedName>
</protein>
<dbReference type="Pfam" id="PF13847">
    <property type="entry name" value="Methyltransf_31"/>
    <property type="match status" value="1"/>
</dbReference>
<dbReference type="GO" id="GO:0008168">
    <property type="term" value="F:methyltransferase activity"/>
    <property type="evidence" value="ECO:0007669"/>
    <property type="project" value="UniProtKB-KW"/>
</dbReference>
<reference evidence="2 3" key="1">
    <citation type="submission" date="2023-08" db="EMBL/GenBank/DDBJ databases">
        <title>Complete Genome Sequence of Pseudomonas entomophila TVIN A01.</title>
        <authorList>
            <person name="Shelke T."/>
            <person name="Mahar N.S."/>
            <person name="Gupta I."/>
            <person name="Gupta V."/>
        </authorList>
    </citation>
    <scope>NUCLEOTIDE SEQUENCE [LARGE SCALE GENOMIC DNA]</scope>
    <source>
        <strain evidence="2 3">TVIN-A01</strain>
    </source>
</reference>
<dbReference type="GO" id="GO:0032259">
    <property type="term" value="P:methylation"/>
    <property type="evidence" value="ECO:0007669"/>
    <property type="project" value="UniProtKB-KW"/>
</dbReference>
<sequence length="266" mass="28674">MSLCSAHWRSFARERRMALSTTDFTTRLLLDAEIGPGMRVLDVGCGKGDVTWLLARLVGRDGAVVGVDQQARALACAGQREAPAGAAAPMFIPCDLYALPDSLGLFDAIVGRRVLMYQADGVKALRALARHLLPGGVMVFQEHDATLAPACLEPFPLHRKAQQWLQRMIALEGADLHIGFNLQRLFSEAGLAVEDLRAELLVQAPGQPYALGDIVRACLPRIVALGVATARQVGIETLQARLDAERQATAAIYIGDVAFGVIGRKR</sequence>
<gene>
    <name evidence="2" type="ORF">RAH46_14555</name>
</gene>
<dbReference type="InterPro" id="IPR029063">
    <property type="entry name" value="SAM-dependent_MTases_sf"/>
</dbReference>
<organism evidence="2 3">
    <name type="scientific">Pseudomonas entomophila</name>
    <dbReference type="NCBI Taxonomy" id="312306"/>
    <lineage>
        <taxon>Bacteria</taxon>
        <taxon>Pseudomonadati</taxon>
        <taxon>Pseudomonadota</taxon>
        <taxon>Gammaproteobacteria</taxon>
        <taxon>Pseudomonadales</taxon>
        <taxon>Pseudomonadaceae</taxon>
        <taxon>Pseudomonas</taxon>
    </lineage>
</organism>
<keyword evidence="2" id="KW-0808">Transferase</keyword>
<evidence type="ECO:0000313" key="3">
    <source>
        <dbReference type="Proteomes" id="UP001183127"/>
    </source>
</evidence>
<keyword evidence="2" id="KW-0489">Methyltransferase</keyword>
<evidence type="ECO:0000259" key="1">
    <source>
        <dbReference type="Pfam" id="PF13847"/>
    </source>
</evidence>
<keyword evidence="3" id="KW-1185">Reference proteome</keyword>
<evidence type="ECO:0000313" key="2">
    <source>
        <dbReference type="EMBL" id="WMW08328.1"/>
    </source>
</evidence>
<name>A0ABY9QXS1_9PSED</name>
<dbReference type="CDD" id="cd02440">
    <property type="entry name" value="AdoMet_MTases"/>
    <property type="match status" value="1"/>
</dbReference>
<dbReference type="Gene3D" id="3.40.50.150">
    <property type="entry name" value="Vaccinia Virus protein VP39"/>
    <property type="match status" value="1"/>
</dbReference>
<accession>A0ABY9QXS1</accession>